<dbReference type="EMBL" id="FPHK01000075">
    <property type="protein sequence ID" value="SFV64128.1"/>
    <property type="molecule type" value="Genomic_DNA"/>
</dbReference>
<organism evidence="1">
    <name type="scientific">hydrothermal vent metagenome</name>
    <dbReference type="NCBI Taxonomy" id="652676"/>
    <lineage>
        <taxon>unclassified sequences</taxon>
        <taxon>metagenomes</taxon>
        <taxon>ecological metagenomes</taxon>
    </lineage>
</organism>
<gene>
    <name evidence="1" type="ORF">MNB_SM-6-986</name>
</gene>
<evidence type="ECO:0000313" key="1">
    <source>
        <dbReference type="EMBL" id="SFV64128.1"/>
    </source>
</evidence>
<protein>
    <submittedName>
        <fullName evidence="1">Uncharacterized protein</fullName>
    </submittedName>
</protein>
<accession>A0A1W1CE70</accession>
<reference evidence="1" key="1">
    <citation type="submission" date="2016-10" db="EMBL/GenBank/DDBJ databases">
        <authorList>
            <person name="de Groot N.N."/>
        </authorList>
    </citation>
    <scope>NUCLEOTIDE SEQUENCE</scope>
</reference>
<name>A0A1W1CE70_9ZZZZ</name>
<proteinExistence type="predicted"/>
<sequence length="39" mass="4662">MFFNVWGWVLSQSPWREIVYPSGKTISQLNRYTPKSNML</sequence>
<dbReference type="AlphaFoldDB" id="A0A1W1CE70"/>